<keyword evidence="2" id="KW-0812">Transmembrane</keyword>
<evidence type="ECO:0000313" key="4">
    <source>
        <dbReference type="Proteomes" id="UP000190675"/>
    </source>
</evidence>
<keyword evidence="2" id="KW-0472">Membrane</keyword>
<feature type="region of interest" description="Disordered" evidence="1">
    <location>
        <begin position="49"/>
        <end position="74"/>
    </location>
</feature>
<feature type="transmembrane region" description="Helical" evidence="2">
    <location>
        <begin position="21"/>
        <end position="43"/>
    </location>
</feature>
<evidence type="ECO:0000256" key="1">
    <source>
        <dbReference type="SAM" id="MobiDB-lite"/>
    </source>
</evidence>
<dbReference type="AlphaFoldDB" id="A0A1M5R3Q3"/>
<keyword evidence="2" id="KW-1133">Transmembrane helix</keyword>
<organism evidence="3 4">
    <name type="scientific">Bradyrhizobium erythrophlei</name>
    <dbReference type="NCBI Taxonomy" id="1437360"/>
    <lineage>
        <taxon>Bacteria</taxon>
        <taxon>Pseudomonadati</taxon>
        <taxon>Pseudomonadota</taxon>
        <taxon>Alphaproteobacteria</taxon>
        <taxon>Hyphomicrobiales</taxon>
        <taxon>Nitrobacteraceae</taxon>
        <taxon>Bradyrhizobium</taxon>
    </lineage>
</organism>
<evidence type="ECO:0000256" key="2">
    <source>
        <dbReference type="SAM" id="Phobius"/>
    </source>
</evidence>
<evidence type="ECO:0008006" key="5">
    <source>
        <dbReference type="Google" id="ProtNLM"/>
    </source>
</evidence>
<reference evidence="3 4" key="1">
    <citation type="submission" date="2016-11" db="EMBL/GenBank/DDBJ databases">
        <authorList>
            <person name="Jaros S."/>
            <person name="Januszkiewicz K."/>
            <person name="Wedrychowicz H."/>
        </authorList>
    </citation>
    <scope>NUCLEOTIDE SEQUENCE [LARGE SCALE GENOMIC DNA]</scope>
    <source>
        <strain evidence="3 4">GAS242</strain>
    </source>
</reference>
<dbReference type="EMBL" id="LT670818">
    <property type="protein sequence ID" value="SHH20413.1"/>
    <property type="molecule type" value="Genomic_DNA"/>
</dbReference>
<protein>
    <recommendedName>
        <fullName evidence="5">SlyX family protein</fullName>
    </recommendedName>
</protein>
<gene>
    <name evidence="3" type="ORF">SAMN05444169_6301</name>
</gene>
<name>A0A1M5R3Q3_9BRAD</name>
<proteinExistence type="predicted"/>
<dbReference type="Proteomes" id="UP000190675">
    <property type="component" value="Chromosome I"/>
</dbReference>
<accession>A0A1M5R3Q3</accession>
<evidence type="ECO:0000313" key="3">
    <source>
        <dbReference type="EMBL" id="SHH20413.1"/>
    </source>
</evidence>
<sequence length="143" mass="15007">MADEALSPQGRQQAAQAMRRRMVITLVAAVVLIGGGWITLWAAGGNSAVATAPHAPTASAGSRRPSDELLETTKGLQVTQQQAVDQLQVVQDQLVAQQAEMKKLSEQIAALTERLDALQRSVANMPPTTHAAGSPSGPQPKAH</sequence>
<dbReference type="RefSeq" id="WP_079569257.1">
    <property type="nucleotide sequence ID" value="NZ_LT670818.1"/>
</dbReference>
<dbReference type="OrthoDB" id="8261375at2"/>
<feature type="region of interest" description="Disordered" evidence="1">
    <location>
        <begin position="119"/>
        <end position="143"/>
    </location>
</feature>